<feature type="signal peptide" evidence="1">
    <location>
        <begin position="1"/>
        <end position="22"/>
    </location>
</feature>
<dbReference type="EMBL" id="JAYDCJ010000003">
    <property type="protein sequence ID" value="MEA1081989.1"/>
    <property type="molecule type" value="Genomic_DNA"/>
</dbReference>
<feature type="chain" id="PRO_5046511928" evidence="1">
    <location>
        <begin position="23"/>
        <end position="249"/>
    </location>
</feature>
<evidence type="ECO:0000313" key="3">
    <source>
        <dbReference type="Proteomes" id="UP001305746"/>
    </source>
</evidence>
<evidence type="ECO:0000256" key="1">
    <source>
        <dbReference type="SAM" id="SignalP"/>
    </source>
</evidence>
<organism evidence="2 3">
    <name type="scientific">Marinobacter qingdaonensis</name>
    <dbReference type="NCBI Taxonomy" id="3108486"/>
    <lineage>
        <taxon>Bacteria</taxon>
        <taxon>Pseudomonadati</taxon>
        <taxon>Pseudomonadota</taxon>
        <taxon>Gammaproteobacteria</taxon>
        <taxon>Pseudomonadales</taxon>
        <taxon>Marinobacteraceae</taxon>
        <taxon>Marinobacter</taxon>
    </lineage>
</organism>
<sequence>MMGHRTTFWTTTLLLAAGPALAAAAEMRFTGSARTDAGDLIYLEQHQVNGSCQEGVFRPQSHRIGYVKPESEAEFATKDLTYQDSVIRPAVDFRQPDFGETLRITYPSVSNLTIDWRTPEGRERSFDVAFGQDLVVDAGFDNFVRRHWDSVLAGEAVPFRFLGPTRGEHYGFVLEPADSSRITAEQVLQIRPTGMVLRFLVDPIVLGYDGNGALTDYYGLTNIRKDEDTNHTAHIRYSVEIWPDCELTP</sequence>
<name>A0ABU5P1Q7_9GAMM</name>
<proteinExistence type="predicted"/>
<gene>
    <name evidence="2" type="ORF">U5822_15040</name>
</gene>
<protein>
    <submittedName>
        <fullName evidence="2">Uncharacterized protein</fullName>
    </submittedName>
</protein>
<comment type="caution">
    <text evidence="2">The sequence shown here is derived from an EMBL/GenBank/DDBJ whole genome shotgun (WGS) entry which is preliminary data.</text>
</comment>
<evidence type="ECO:0000313" key="2">
    <source>
        <dbReference type="EMBL" id="MEA1081989.1"/>
    </source>
</evidence>
<keyword evidence="3" id="KW-1185">Reference proteome</keyword>
<keyword evidence="1" id="KW-0732">Signal</keyword>
<reference evidence="2 3" key="1">
    <citation type="submission" date="2023-12" db="EMBL/GenBank/DDBJ databases">
        <title>Marinobacter qingdaonensis sp. nov., isolated from the intertidal sediment of Qingdao, PR China.</title>
        <authorList>
            <person name="Li Y."/>
        </authorList>
    </citation>
    <scope>NUCLEOTIDE SEQUENCE [LARGE SCALE GENOMIC DNA]</scope>
    <source>
        <strain evidence="2 3">ASW11-75</strain>
    </source>
</reference>
<accession>A0ABU5P1Q7</accession>
<dbReference type="Proteomes" id="UP001305746">
    <property type="component" value="Unassembled WGS sequence"/>
</dbReference>
<dbReference type="RefSeq" id="WP_322856424.1">
    <property type="nucleotide sequence ID" value="NZ_JAYDCJ010000003.1"/>
</dbReference>